<dbReference type="InterPro" id="IPR029044">
    <property type="entry name" value="Nucleotide-diphossugar_trans"/>
</dbReference>
<protein>
    <submittedName>
        <fullName evidence="2">Glycosyltransferase</fullName>
    </submittedName>
</protein>
<organism evidence="2">
    <name type="scientific">Lacticaseibacillus paracasei</name>
    <name type="common">Lactobacillus paracasei</name>
    <dbReference type="NCBI Taxonomy" id="1597"/>
    <lineage>
        <taxon>Bacteria</taxon>
        <taxon>Bacillati</taxon>
        <taxon>Bacillota</taxon>
        <taxon>Bacilli</taxon>
        <taxon>Lactobacillales</taxon>
        <taxon>Lactobacillaceae</taxon>
        <taxon>Lacticaseibacillus</taxon>
    </lineage>
</organism>
<evidence type="ECO:0000313" key="2">
    <source>
        <dbReference type="EMBL" id="SDB01574.1"/>
    </source>
</evidence>
<dbReference type="PANTHER" id="PTHR22916:SF3">
    <property type="entry name" value="UDP-GLCNAC:BETAGAL BETA-1,3-N-ACETYLGLUCOSAMINYLTRANSFERASE-LIKE PROTEIN 1"/>
    <property type="match status" value="1"/>
</dbReference>
<dbReference type="EMBL" id="LT629195">
    <property type="protein sequence ID" value="SDB01574.1"/>
    <property type="molecule type" value="Genomic_DNA"/>
</dbReference>
<dbReference type="GO" id="GO:0016758">
    <property type="term" value="F:hexosyltransferase activity"/>
    <property type="evidence" value="ECO:0007669"/>
    <property type="project" value="UniProtKB-ARBA"/>
</dbReference>
<dbReference type="PANTHER" id="PTHR22916">
    <property type="entry name" value="GLYCOSYLTRANSFERASE"/>
    <property type="match status" value="1"/>
</dbReference>
<reference evidence="2" key="1">
    <citation type="journal article" date="2016" name="Appl. Environ. Microbiol.">
        <title>A novel rhamnose-rich hetero-exopolysaccharide isolated from Lactobacillus paracasei DG activates THP-1 human monocytic cells.</title>
        <authorList>
            <person name="Balzaretti S."/>
            <person name="Taverniti V."/>
            <person name="Guglielmetti S."/>
            <person name="Fiore W."/>
            <person name="Minuzzo M."/>
            <person name="Ngo H.N."/>
            <person name="Ngere J.B."/>
            <person name="Sadiq S."/>
            <person name="Humphreys P.N."/>
            <person name="Laws A.P."/>
        </authorList>
    </citation>
    <scope>NUCLEOTIDE SEQUENCE</scope>
    <source>
        <strain evidence="2">DG</strain>
    </source>
</reference>
<dbReference type="Gene3D" id="3.90.550.10">
    <property type="entry name" value="Spore Coat Polysaccharide Biosynthesis Protein SpsA, Chain A"/>
    <property type="match status" value="1"/>
</dbReference>
<dbReference type="AlphaFoldDB" id="A0A1M4NES9"/>
<dbReference type="Pfam" id="PF00535">
    <property type="entry name" value="Glycos_transf_2"/>
    <property type="match status" value="1"/>
</dbReference>
<dbReference type="SUPFAM" id="SSF53448">
    <property type="entry name" value="Nucleotide-diphospho-sugar transferases"/>
    <property type="match status" value="1"/>
</dbReference>
<name>A0A1M4NES9_LACPA</name>
<accession>A0A1M4NES9</accession>
<evidence type="ECO:0000259" key="1">
    <source>
        <dbReference type="Pfam" id="PF00535"/>
    </source>
</evidence>
<dbReference type="CDD" id="cd04196">
    <property type="entry name" value="GT_2_like_d"/>
    <property type="match status" value="1"/>
</dbReference>
<dbReference type="RefSeq" id="WP_121070467.1">
    <property type="nucleotide sequence ID" value="NZ_JBPENR010000003.1"/>
</dbReference>
<keyword evidence="2" id="KW-0808">Transferase</keyword>
<sequence length="313" mass="35798">MRSENVSVAICLATYNGEKYLEKQIDSIVSQSVSSWTLFIRDDGSTDGTQKIIKKFAKKYPQKVFNLSGLHGGGNSKENFFTILQWVSEHKTFDYFMFSDQDDIWLPDKIALSVKAIDSDDSPCLVHTDLKVVDKNLDTITESFIRYSNLNSQVKDFSHILVQNNVTGCTMLWNKSLNDLIDFHPDSRILMHDWWIALIASAFGNVVFVKTPTILYRQHDENVVGAEAAGSVAYIISKLRNYKLIKKGLQRTFGQANIFKEIYYHRLDASSKSILDEYLQLPAKSKLRKIYLSLKYGFTKQSTIQIIGQFLFV</sequence>
<proteinExistence type="predicted"/>
<feature type="domain" description="Glycosyltransferase 2-like" evidence="1">
    <location>
        <begin position="10"/>
        <end position="178"/>
    </location>
</feature>
<dbReference type="InterPro" id="IPR001173">
    <property type="entry name" value="Glyco_trans_2-like"/>
</dbReference>
<gene>
    <name evidence="2" type="primary">epsbH</name>
</gene>